<proteinExistence type="inferred from homology"/>
<feature type="transmembrane region" description="Helical" evidence="10">
    <location>
        <begin position="140"/>
        <end position="157"/>
    </location>
</feature>
<comment type="similarity">
    <text evidence="2">Belongs to the MscS (TC 1.A.23) family.</text>
</comment>
<feature type="transmembrane region" description="Helical" evidence="10">
    <location>
        <begin position="384"/>
        <end position="407"/>
    </location>
</feature>
<feature type="transmembrane region" description="Helical" evidence="10">
    <location>
        <begin position="177"/>
        <end position="199"/>
    </location>
</feature>
<dbReference type="GO" id="GO:0006820">
    <property type="term" value="P:monoatomic anion transport"/>
    <property type="evidence" value="ECO:0000318"/>
    <property type="project" value="GO_Central"/>
</dbReference>
<dbReference type="GO" id="GO:0008381">
    <property type="term" value="F:mechanosensitive monoatomic ion channel activity"/>
    <property type="evidence" value="ECO:0000318"/>
    <property type="project" value="GO_Central"/>
</dbReference>
<feature type="region of interest" description="Disordered" evidence="9">
    <location>
        <begin position="23"/>
        <end position="47"/>
    </location>
</feature>
<feature type="transmembrane region" description="Helical" evidence="10">
    <location>
        <begin position="352"/>
        <end position="372"/>
    </location>
</feature>
<dbReference type="STRING" id="3988.B9RK21"/>
<dbReference type="Pfam" id="PF00924">
    <property type="entry name" value="MS_channel_2nd"/>
    <property type="match status" value="1"/>
</dbReference>
<dbReference type="InterPro" id="IPR016688">
    <property type="entry name" value="MscS-like_plants/fungi"/>
</dbReference>
<evidence type="ECO:0000256" key="2">
    <source>
        <dbReference type="ARBA" id="ARBA00008017"/>
    </source>
</evidence>
<evidence type="ECO:0000256" key="7">
    <source>
        <dbReference type="ARBA" id="ARBA00023136"/>
    </source>
</evidence>
<dbReference type="Proteomes" id="UP000008311">
    <property type="component" value="Unassembled WGS sequence"/>
</dbReference>
<keyword evidence="6" id="KW-0406">Ion transport</keyword>
<protein>
    <recommendedName>
        <fullName evidence="11">Mechanosensitive ion channel MscS domain-containing protein</fullName>
    </recommendedName>
</protein>
<evidence type="ECO:0000256" key="6">
    <source>
        <dbReference type="ARBA" id="ARBA00023065"/>
    </source>
</evidence>
<feature type="domain" description="Mechanosensitive ion channel MscS" evidence="11">
    <location>
        <begin position="403"/>
        <end position="459"/>
    </location>
</feature>
<dbReference type="FunFam" id="2.30.30.60:FF:000003">
    <property type="entry name" value="Predicted mechanosensitive ion channel"/>
    <property type="match status" value="1"/>
</dbReference>
<dbReference type="InterPro" id="IPR006685">
    <property type="entry name" value="MscS_channel_2nd"/>
</dbReference>
<keyword evidence="4 10" id="KW-0812">Transmembrane</keyword>
<evidence type="ECO:0000256" key="3">
    <source>
        <dbReference type="ARBA" id="ARBA00022448"/>
    </source>
</evidence>
<dbReference type="PANTHER" id="PTHR31618">
    <property type="entry name" value="MECHANOSENSITIVE ION CHANNEL PROTEIN 5"/>
    <property type="match status" value="1"/>
</dbReference>
<dbReference type="SUPFAM" id="SSF50182">
    <property type="entry name" value="Sm-like ribonucleoproteins"/>
    <property type="match status" value="1"/>
</dbReference>
<name>B9RK21_RICCO</name>
<dbReference type="AlphaFoldDB" id="B9RK21"/>
<keyword evidence="7 10" id="KW-0472">Membrane</keyword>
<evidence type="ECO:0000256" key="4">
    <source>
        <dbReference type="ARBA" id="ARBA00022692"/>
    </source>
</evidence>
<feature type="compositionally biased region" description="Basic and acidic residues" evidence="9">
    <location>
        <begin position="35"/>
        <end position="47"/>
    </location>
</feature>
<feature type="transmembrane region" description="Helical" evidence="10">
    <location>
        <begin position="54"/>
        <end position="76"/>
    </location>
</feature>
<evidence type="ECO:0000256" key="8">
    <source>
        <dbReference type="ARBA" id="ARBA00023303"/>
    </source>
</evidence>
<feature type="transmembrane region" description="Helical" evidence="10">
    <location>
        <begin position="96"/>
        <end position="119"/>
    </location>
</feature>
<evidence type="ECO:0000256" key="9">
    <source>
        <dbReference type="SAM" id="MobiDB-lite"/>
    </source>
</evidence>
<feature type="compositionally biased region" description="Polar residues" evidence="9">
    <location>
        <begin position="569"/>
        <end position="583"/>
    </location>
</feature>
<dbReference type="InParanoid" id="B9RK21"/>
<keyword evidence="8" id="KW-0407">Ion channel</keyword>
<evidence type="ECO:0000256" key="10">
    <source>
        <dbReference type="SAM" id="Phobius"/>
    </source>
</evidence>
<reference evidence="13" key="1">
    <citation type="journal article" date="2010" name="Nat. Biotechnol.">
        <title>Draft genome sequence of the oilseed species Ricinus communis.</title>
        <authorList>
            <person name="Chan A.P."/>
            <person name="Crabtree J."/>
            <person name="Zhao Q."/>
            <person name="Lorenzi H."/>
            <person name="Orvis J."/>
            <person name="Puiu D."/>
            <person name="Melake-Berhan A."/>
            <person name="Jones K.M."/>
            <person name="Redman J."/>
            <person name="Chen G."/>
            <person name="Cahoon E.B."/>
            <person name="Gedil M."/>
            <person name="Stanke M."/>
            <person name="Haas B.J."/>
            <person name="Wortman J.R."/>
            <person name="Fraser-Liggett C.M."/>
            <person name="Ravel J."/>
            <person name="Rabinowicz P.D."/>
        </authorList>
    </citation>
    <scope>NUCLEOTIDE SEQUENCE [LARGE SCALE GENOMIC DNA]</scope>
    <source>
        <strain evidence="13">cv. Hale</strain>
    </source>
</reference>
<organism evidence="12 13">
    <name type="scientific">Ricinus communis</name>
    <name type="common">Castor bean</name>
    <dbReference type="NCBI Taxonomy" id="3988"/>
    <lineage>
        <taxon>Eukaryota</taxon>
        <taxon>Viridiplantae</taxon>
        <taxon>Streptophyta</taxon>
        <taxon>Embryophyta</taxon>
        <taxon>Tracheophyta</taxon>
        <taxon>Spermatophyta</taxon>
        <taxon>Magnoliopsida</taxon>
        <taxon>eudicotyledons</taxon>
        <taxon>Gunneridae</taxon>
        <taxon>Pentapetalae</taxon>
        <taxon>rosids</taxon>
        <taxon>fabids</taxon>
        <taxon>Malpighiales</taxon>
        <taxon>Euphorbiaceae</taxon>
        <taxon>Acalyphoideae</taxon>
        <taxon>Acalypheae</taxon>
        <taxon>Ricinus</taxon>
    </lineage>
</organism>
<gene>
    <name evidence="12" type="ORF">RCOM_1045960</name>
</gene>
<dbReference type="InterPro" id="IPR023408">
    <property type="entry name" value="MscS_beta-dom_sf"/>
</dbReference>
<accession>B9RK21</accession>
<dbReference type="GO" id="GO:0005886">
    <property type="term" value="C:plasma membrane"/>
    <property type="evidence" value="ECO:0000318"/>
    <property type="project" value="GO_Central"/>
</dbReference>
<dbReference type="Gene3D" id="2.30.30.60">
    <property type="match status" value="1"/>
</dbReference>
<keyword evidence="5 10" id="KW-1133">Transmembrane helix</keyword>
<dbReference type="InterPro" id="IPR010920">
    <property type="entry name" value="LSM_dom_sf"/>
</dbReference>
<dbReference type="EMBL" id="EQ973784">
    <property type="protein sequence ID" value="EEF48019.1"/>
    <property type="molecule type" value="Genomic_DNA"/>
</dbReference>
<sequence length="605" mass="69818">MAEGTDHLRLQVVLEENSDSRGIRFTGGLEEDDCEEKKDDGNEKKDDNDNSKEGLFIIFIGLIAACILVLLIASLTVNRLKNSKIWVFELWKWCSLLLAVLGGGVIAYQFRLVIDFLIWKFWAKKKSLHAYYLYGIKKSFLASIWLIWVFLAWILFFDRGDKPSEDAREITNDVTRVLAGFLIGDAIWLTKTLLVQLVASFHVKNLFEKIQNAKSKREALIAIFKKTKTNSVETMKEFIGTISGKQLPELWYSEKGEKIKNVAEAKRAANEIFTKFAENENRYINLADVLTYVRMDNHQVRQHFQAAAEDTDIERIKRSAFRKWVVEVYREYESLNSTLKYRKTAVDELNKLASMAVLLLIIIVWLLFMGFITTQMLIFITTQLLLVVFMFGNTAKTLFEAIIFVFVQHPFDVGDRCIIDDVQMVVEGMEILTTSFLRYDGGKLYYPNSVLATKPIYNLYRSPTMMDSVEFDISRSILKDDDMQKSLRKKIKEYLKKNSRYWLEEHSLQFKGIESEQNKLTVALHVNHTISFHYATQRGKRRSQLVLGITKILDDLRIRSTIIMTGTSHPGASTSYSTQTDPSSRAHKRMANGLDKPQVFAPKWK</sequence>
<evidence type="ECO:0000259" key="11">
    <source>
        <dbReference type="Pfam" id="PF00924"/>
    </source>
</evidence>
<keyword evidence="3" id="KW-0813">Transport</keyword>
<evidence type="ECO:0000256" key="1">
    <source>
        <dbReference type="ARBA" id="ARBA00004141"/>
    </source>
</evidence>
<dbReference type="eggNOG" id="KOG4629">
    <property type="taxonomic scope" value="Eukaryota"/>
</dbReference>
<evidence type="ECO:0000313" key="13">
    <source>
        <dbReference type="Proteomes" id="UP000008311"/>
    </source>
</evidence>
<evidence type="ECO:0000313" key="12">
    <source>
        <dbReference type="EMBL" id="EEF48019.1"/>
    </source>
</evidence>
<dbReference type="PANTHER" id="PTHR31618:SF33">
    <property type="entry name" value="MECHANOSENSITIVE ION CHANNEL PROTEIN"/>
    <property type="match status" value="1"/>
</dbReference>
<keyword evidence="13" id="KW-1185">Reference proteome</keyword>
<feature type="region of interest" description="Disordered" evidence="9">
    <location>
        <begin position="569"/>
        <end position="596"/>
    </location>
</feature>
<evidence type="ECO:0000256" key="5">
    <source>
        <dbReference type="ARBA" id="ARBA00022989"/>
    </source>
</evidence>
<comment type="subcellular location">
    <subcellularLocation>
        <location evidence="1">Membrane</location>
        <topology evidence="1">Multi-pass membrane protein</topology>
    </subcellularLocation>
</comment>
<dbReference type="GO" id="GO:0050982">
    <property type="term" value="P:detection of mechanical stimulus"/>
    <property type="evidence" value="ECO:0000318"/>
    <property type="project" value="GO_Central"/>
</dbReference>